<dbReference type="EMBL" id="BQKI01000023">
    <property type="protein sequence ID" value="GJN12589.1"/>
    <property type="molecule type" value="Genomic_DNA"/>
</dbReference>
<gene>
    <name evidence="3" type="primary">ga30878</name>
    <name evidence="3" type="ORF">PR202_ga30878</name>
</gene>
<name>A0AAV5DQH1_ELECO</name>
<protein>
    <submittedName>
        <fullName evidence="3">Uncharacterized protein</fullName>
    </submittedName>
</protein>
<evidence type="ECO:0000256" key="2">
    <source>
        <dbReference type="SAM" id="Phobius"/>
    </source>
</evidence>
<keyword evidence="2" id="KW-0812">Transmembrane</keyword>
<reference evidence="3" key="2">
    <citation type="submission" date="2021-12" db="EMBL/GenBank/DDBJ databases">
        <title>Resequencing data analysis of finger millet.</title>
        <authorList>
            <person name="Hatakeyama M."/>
            <person name="Aluri S."/>
            <person name="Balachadran M.T."/>
            <person name="Sivarajan S.R."/>
            <person name="Poveda L."/>
            <person name="Shimizu-Inatsugi R."/>
            <person name="Schlapbach R."/>
            <person name="Sreeman S.M."/>
            <person name="Shimizu K.K."/>
        </authorList>
    </citation>
    <scope>NUCLEOTIDE SEQUENCE</scope>
</reference>
<feature type="region of interest" description="Disordered" evidence="1">
    <location>
        <begin position="1"/>
        <end position="53"/>
    </location>
</feature>
<accession>A0AAV5DQH1</accession>
<keyword evidence="2" id="KW-1133">Transmembrane helix</keyword>
<sequence>MRDGAATRPWRSVATPKSKTGRTRQDKEKREREGIYCPLQHLPEGDELQPTPEGNTCSAMVERRAQVKTIYVKNLPENDSEEKTDRIIPAASHSSEHSGLESRSMDMAQEKKGGGANIDRVVLVSGAGGVSSGLVFAADKLSGELHPNGRRPSPYAVQVVVDAKAGDPVPMAPAAAVMAGGTLSAVVGIVAASSVVTALAGGAVSPAVAFGFFLVLLGGRAGHGQCSYYYY</sequence>
<dbReference type="AlphaFoldDB" id="A0AAV5DQH1"/>
<feature type="transmembrane region" description="Helical" evidence="2">
    <location>
        <begin position="198"/>
        <end position="217"/>
    </location>
</feature>
<organism evidence="3 4">
    <name type="scientific">Eleusine coracana subsp. coracana</name>
    <dbReference type="NCBI Taxonomy" id="191504"/>
    <lineage>
        <taxon>Eukaryota</taxon>
        <taxon>Viridiplantae</taxon>
        <taxon>Streptophyta</taxon>
        <taxon>Embryophyta</taxon>
        <taxon>Tracheophyta</taxon>
        <taxon>Spermatophyta</taxon>
        <taxon>Magnoliopsida</taxon>
        <taxon>Liliopsida</taxon>
        <taxon>Poales</taxon>
        <taxon>Poaceae</taxon>
        <taxon>PACMAD clade</taxon>
        <taxon>Chloridoideae</taxon>
        <taxon>Cynodonteae</taxon>
        <taxon>Eleusininae</taxon>
        <taxon>Eleusine</taxon>
    </lineage>
</organism>
<keyword evidence="4" id="KW-1185">Reference proteome</keyword>
<proteinExistence type="predicted"/>
<evidence type="ECO:0000256" key="1">
    <source>
        <dbReference type="SAM" id="MobiDB-lite"/>
    </source>
</evidence>
<dbReference type="Proteomes" id="UP001054889">
    <property type="component" value="Unassembled WGS sequence"/>
</dbReference>
<comment type="caution">
    <text evidence="3">The sequence shown here is derived from an EMBL/GenBank/DDBJ whole genome shotgun (WGS) entry which is preliminary data.</text>
</comment>
<feature type="compositionally biased region" description="Basic and acidic residues" evidence="1">
    <location>
        <begin position="23"/>
        <end position="34"/>
    </location>
</feature>
<evidence type="ECO:0000313" key="4">
    <source>
        <dbReference type="Proteomes" id="UP001054889"/>
    </source>
</evidence>
<keyword evidence="2" id="KW-0472">Membrane</keyword>
<reference evidence="3" key="1">
    <citation type="journal article" date="2018" name="DNA Res.">
        <title>Multiple hybrid de novo genome assembly of finger millet, an orphan allotetraploid crop.</title>
        <authorList>
            <person name="Hatakeyama M."/>
            <person name="Aluri S."/>
            <person name="Balachadran M.T."/>
            <person name="Sivarajan S.R."/>
            <person name="Patrignani A."/>
            <person name="Gruter S."/>
            <person name="Poveda L."/>
            <person name="Shimizu-Inatsugi R."/>
            <person name="Baeten J."/>
            <person name="Francoijs K.J."/>
            <person name="Nataraja K.N."/>
            <person name="Reddy Y.A.N."/>
            <person name="Phadnis S."/>
            <person name="Ravikumar R.L."/>
            <person name="Schlapbach R."/>
            <person name="Sreeman S.M."/>
            <person name="Shimizu K.K."/>
        </authorList>
    </citation>
    <scope>NUCLEOTIDE SEQUENCE</scope>
</reference>
<evidence type="ECO:0000313" key="3">
    <source>
        <dbReference type="EMBL" id="GJN12589.1"/>
    </source>
</evidence>
<feature type="transmembrane region" description="Helical" evidence="2">
    <location>
        <begin position="174"/>
        <end position="192"/>
    </location>
</feature>